<comment type="caution">
    <text evidence="3">The sequence shown here is derived from an EMBL/GenBank/DDBJ whole genome shotgun (WGS) entry which is preliminary data.</text>
</comment>
<evidence type="ECO:0008006" key="5">
    <source>
        <dbReference type="Google" id="ProtNLM"/>
    </source>
</evidence>
<keyword evidence="4" id="KW-1185">Reference proteome</keyword>
<reference evidence="3 4" key="1">
    <citation type="submission" date="2020-07" db="EMBL/GenBank/DDBJ databases">
        <title>Genomic Encyclopedia of Type Strains, Phase IV (KMG-IV): sequencing the most valuable type-strain genomes for metagenomic binning, comparative biology and taxonomic classification.</title>
        <authorList>
            <person name="Goeker M."/>
        </authorList>
    </citation>
    <scope>NUCLEOTIDE SEQUENCE [LARGE SCALE GENOMIC DNA]</scope>
    <source>
        <strain evidence="3 4">DSM 17721</strain>
    </source>
</reference>
<dbReference type="PROSITE" id="PS51257">
    <property type="entry name" value="PROKAR_LIPOPROTEIN"/>
    <property type="match status" value="1"/>
</dbReference>
<name>A0A7W0HJV5_9BACT</name>
<gene>
    <name evidence="3" type="ORF">HNR65_000895</name>
</gene>
<dbReference type="Proteomes" id="UP000525298">
    <property type="component" value="Unassembled WGS sequence"/>
</dbReference>
<proteinExistence type="predicted"/>
<dbReference type="RefSeq" id="WP_181550247.1">
    <property type="nucleotide sequence ID" value="NZ_JACDUS010000002.1"/>
</dbReference>
<organism evidence="3 4">
    <name type="scientific">Desulfosalsimonas propionicica</name>
    <dbReference type="NCBI Taxonomy" id="332175"/>
    <lineage>
        <taxon>Bacteria</taxon>
        <taxon>Pseudomonadati</taxon>
        <taxon>Thermodesulfobacteriota</taxon>
        <taxon>Desulfobacteria</taxon>
        <taxon>Desulfobacterales</taxon>
        <taxon>Desulfosalsimonadaceae</taxon>
        <taxon>Desulfosalsimonas</taxon>
    </lineage>
</organism>
<accession>A0A7W0HJV5</accession>
<evidence type="ECO:0000313" key="4">
    <source>
        <dbReference type="Proteomes" id="UP000525298"/>
    </source>
</evidence>
<evidence type="ECO:0000256" key="1">
    <source>
        <dbReference type="SAM" id="MobiDB-lite"/>
    </source>
</evidence>
<feature type="compositionally biased region" description="Polar residues" evidence="1">
    <location>
        <begin position="232"/>
        <end position="241"/>
    </location>
</feature>
<feature type="region of interest" description="Disordered" evidence="1">
    <location>
        <begin position="227"/>
        <end position="277"/>
    </location>
</feature>
<keyword evidence="2" id="KW-0732">Signal</keyword>
<feature type="compositionally biased region" description="Low complexity" evidence="1">
    <location>
        <begin position="242"/>
        <end position="260"/>
    </location>
</feature>
<dbReference type="AlphaFoldDB" id="A0A7W0HJV5"/>
<protein>
    <recommendedName>
        <fullName evidence="5">SHOCT domain-containing protein</fullName>
    </recommendedName>
</protein>
<feature type="chain" id="PRO_5030674091" description="SHOCT domain-containing protein" evidence="2">
    <location>
        <begin position="21"/>
        <end position="311"/>
    </location>
</feature>
<evidence type="ECO:0000256" key="2">
    <source>
        <dbReference type="SAM" id="SignalP"/>
    </source>
</evidence>
<dbReference type="EMBL" id="JACDUS010000002">
    <property type="protein sequence ID" value="MBA2880577.1"/>
    <property type="molecule type" value="Genomic_DNA"/>
</dbReference>
<feature type="signal peptide" evidence="2">
    <location>
        <begin position="1"/>
        <end position="20"/>
    </location>
</feature>
<sequence length="311" mass="35143">MKRYMIAVLLVALFAAGCSSGGGWKDTDVARDKNVVVRLEQQMKNGQVVDQSYRHPAEINSFTMSWLLEDLRYMPQPSVIGRSSETQIFEQREIDRLAPALSKALASADSGQRVHFTSHNRAVELIFEKQRKTEGVMFVDQNGTLHIAFAWINAVIDVDGEPKGSRSSHRFDVLELRHADTEVIAPKPYMQVYQFEDGKSAPMRLAVNLEHLRAAVARQIGQETGMQYAAPSGSQQSDSFRQVQQPQQMQTRQPAQEVQPAPAPAPSPQDKEALRKEVKDQLEYLKEIYEEGLITEAEYEQQRKKALESLQ</sequence>
<evidence type="ECO:0000313" key="3">
    <source>
        <dbReference type="EMBL" id="MBA2880577.1"/>
    </source>
</evidence>